<keyword evidence="3" id="KW-1185">Reference proteome</keyword>
<protein>
    <submittedName>
        <fullName evidence="2">ABC transporter permease</fullName>
    </submittedName>
</protein>
<keyword evidence="1" id="KW-0472">Membrane</keyword>
<dbReference type="OrthoDB" id="1689922at2"/>
<feature type="transmembrane region" description="Helical" evidence="1">
    <location>
        <begin position="94"/>
        <end position="114"/>
    </location>
</feature>
<dbReference type="RefSeq" id="WP_117493575.1">
    <property type="nucleotide sequence ID" value="NZ_BAABYU010000001.1"/>
</dbReference>
<reference evidence="2 3" key="1">
    <citation type="submission" date="2018-08" db="EMBL/GenBank/DDBJ databases">
        <title>A genome reference for cultivated species of the human gut microbiota.</title>
        <authorList>
            <person name="Zou Y."/>
            <person name="Xue W."/>
            <person name="Luo G."/>
        </authorList>
    </citation>
    <scope>NUCLEOTIDE SEQUENCE [LARGE SCALE GENOMIC DNA]</scope>
    <source>
        <strain evidence="2 3">AF37-2AT</strain>
    </source>
</reference>
<feature type="transmembrane region" description="Helical" evidence="1">
    <location>
        <begin position="169"/>
        <end position="191"/>
    </location>
</feature>
<dbReference type="PANTHER" id="PTHR37305:SF1">
    <property type="entry name" value="MEMBRANE PROTEIN"/>
    <property type="match status" value="1"/>
</dbReference>
<keyword evidence="1" id="KW-0812">Transmembrane</keyword>
<evidence type="ECO:0000313" key="2">
    <source>
        <dbReference type="EMBL" id="RGE87185.1"/>
    </source>
</evidence>
<dbReference type="AlphaFoldDB" id="A0A3E3K2B3"/>
<dbReference type="EMBL" id="QVLX01000004">
    <property type="protein sequence ID" value="RGE87185.1"/>
    <property type="molecule type" value="Genomic_DNA"/>
</dbReference>
<evidence type="ECO:0000256" key="1">
    <source>
        <dbReference type="SAM" id="Phobius"/>
    </source>
</evidence>
<keyword evidence="1" id="KW-1133">Transmembrane helix</keyword>
<feature type="transmembrane region" description="Helical" evidence="1">
    <location>
        <begin position="198"/>
        <end position="219"/>
    </location>
</feature>
<accession>A0A3E3K2B3</accession>
<gene>
    <name evidence="2" type="ORF">DW016_09705</name>
</gene>
<name>A0A3E3K2B3_9FIRM</name>
<dbReference type="Proteomes" id="UP000261080">
    <property type="component" value="Unassembled WGS sequence"/>
</dbReference>
<organism evidence="2 3">
    <name type="scientific">Sellimonas intestinalis</name>
    <dbReference type="NCBI Taxonomy" id="1653434"/>
    <lineage>
        <taxon>Bacteria</taxon>
        <taxon>Bacillati</taxon>
        <taxon>Bacillota</taxon>
        <taxon>Clostridia</taxon>
        <taxon>Lachnospirales</taxon>
        <taxon>Lachnospiraceae</taxon>
        <taxon>Sellimonas</taxon>
    </lineage>
</organism>
<dbReference type="PANTHER" id="PTHR37305">
    <property type="entry name" value="INTEGRAL MEMBRANE PROTEIN-RELATED"/>
    <property type="match status" value="1"/>
</dbReference>
<feature type="transmembrane region" description="Helical" evidence="1">
    <location>
        <begin position="253"/>
        <end position="276"/>
    </location>
</feature>
<evidence type="ECO:0000313" key="3">
    <source>
        <dbReference type="Proteomes" id="UP000261080"/>
    </source>
</evidence>
<sequence length="282" mass="31097">MLNIIRMDFARMMRSKSQYILWIVMAGLLILTTATMGSEFRDPKASAENWATIQDQAGESAENLGMYVTIPTKPGEKATLYDLFYGNVQGKVEAIFVVIFAVLFATSDIRCGYIKNIGGQCKRRSSLVLSKAVNLLIYTVLTFVIALLVQAVSNQIFFGYLEIGPVSELSAYVAVQILLHYALALIVMAIAIMISNNLISMTLAILMCMNMTMLLYAMIEKGIHSLFDKNVDLVTHTVTGSISFLQAHGSSDALFKASLVAVIYGVVFTTVSALVFQRRDIR</sequence>
<feature type="transmembrane region" description="Helical" evidence="1">
    <location>
        <begin position="135"/>
        <end position="157"/>
    </location>
</feature>
<comment type="caution">
    <text evidence="2">The sequence shown here is derived from an EMBL/GenBank/DDBJ whole genome shotgun (WGS) entry which is preliminary data.</text>
</comment>
<proteinExistence type="predicted"/>